<evidence type="ECO:0000313" key="2">
    <source>
        <dbReference type="EMBL" id="MBB5350554.1"/>
    </source>
</evidence>
<evidence type="ECO:0000256" key="1">
    <source>
        <dbReference type="SAM" id="MobiDB-lite"/>
    </source>
</evidence>
<name>A0A840V4I8_9BACT</name>
<organism evidence="2 3">
    <name type="scientific">Haloferula luteola</name>
    <dbReference type="NCBI Taxonomy" id="595692"/>
    <lineage>
        <taxon>Bacteria</taxon>
        <taxon>Pseudomonadati</taxon>
        <taxon>Verrucomicrobiota</taxon>
        <taxon>Verrucomicrobiia</taxon>
        <taxon>Verrucomicrobiales</taxon>
        <taxon>Verrucomicrobiaceae</taxon>
        <taxon>Haloferula</taxon>
    </lineage>
</organism>
<reference evidence="2 3" key="1">
    <citation type="submission" date="2020-08" db="EMBL/GenBank/DDBJ databases">
        <title>Genomic Encyclopedia of Type Strains, Phase IV (KMG-IV): sequencing the most valuable type-strain genomes for metagenomic binning, comparative biology and taxonomic classification.</title>
        <authorList>
            <person name="Goeker M."/>
        </authorList>
    </citation>
    <scope>NUCLEOTIDE SEQUENCE [LARGE SCALE GENOMIC DNA]</scope>
    <source>
        <strain evidence="2 3">YC6886</strain>
    </source>
</reference>
<gene>
    <name evidence="2" type="ORF">HNR46_000782</name>
</gene>
<dbReference type="Proteomes" id="UP000557717">
    <property type="component" value="Unassembled WGS sequence"/>
</dbReference>
<feature type="region of interest" description="Disordered" evidence="1">
    <location>
        <begin position="251"/>
        <end position="286"/>
    </location>
</feature>
<comment type="caution">
    <text evidence="2">The sequence shown here is derived from an EMBL/GenBank/DDBJ whole genome shotgun (WGS) entry which is preliminary data.</text>
</comment>
<dbReference type="RefSeq" id="WP_184015945.1">
    <property type="nucleotide sequence ID" value="NZ_JACHFD010000003.1"/>
</dbReference>
<proteinExistence type="predicted"/>
<sequence length="286" mass="30944">MKHLFLPLCLALSSCAPNWGGRRLAHRPDLSLSEMATHHRDRGQVFSSYQVGGPVRWNHGWPWDLDLTGIGWSDHRTATAITSRHVVMADHFRLGPGDTVVFHDRKGLPHSHRIYRIVRLRDLGVPCDVAVGMLEVPLSGSIRTYPLPDLRDLPEDALVGATAVITGHQKVVDFRRIARTPGNTLGFQYLDGQSGNSLHRIIVGDSGNPSFVLSHGELILVETHTGGGAGVGPFYGSPTLQDGIRRAIQATDPSRSFQTVAPDGTLQKEAAAGRAPTAANSAPSRS</sequence>
<keyword evidence="3" id="KW-1185">Reference proteome</keyword>
<dbReference type="AlphaFoldDB" id="A0A840V4I8"/>
<dbReference type="InterPro" id="IPR009003">
    <property type="entry name" value="Peptidase_S1_PA"/>
</dbReference>
<evidence type="ECO:0008006" key="4">
    <source>
        <dbReference type="Google" id="ProtNLM"/>
    </source>
</evidence>
<dbReference type="SUPFAM" id="SSF50494">
    <property type="entry name" value="Trypsin-like serine proteases"/>
    <property type="match status" value="1"/>
</dbReference>
<dbReference type="EMBL" id="JACHFD010000003">
    <property type="protein sequence ID" value="MBB5350554.1"/>
    <property type="molecule type" value="Genomic_DNA"/>
</dbReference>
<protein>
    <recommendedName>
        <fullName evidence="4">Trypsin-like peptidase domain-containing protein</fullName>
    </recommendedName>
</protein>
<dbReference type="PROSITE" id="PS51257">
    <property type="entry name" value="PROKAR_LIPOPROTEIN"/>
    <property type="match status" value="1"/>
</dbReference>
<evidence type="ECO:0000313" key="3">
    <source>
        <dbReference type="Proteomes" id="UP000557717"/>
    </source>
</evidence>
<accession>A0A840V4I8</accession>